<evidence type="ECO:0000259" key="2">
    <source>
        <dbReference type="Pfam" id="PF10988"/>
    </source>
</evidence>
<dbReference type="EMBL" id="CP080429">
    <property type="protein sequence ID" value="QYJ69039.1"/>
    <property type="molecule type" value="Genomic_DNA"/>
</dbReference>
<evidence type="ECO:0000256" key="1">
    <source>
        <dbReference type="SAM" id="SignalP"/>
    </source>
</evidence>
<dbReference type="InterPro" id="IPR021255">
    <property type="entry name" value="DUF2807"/>
</dbReference>
<dbReference type="Gene3D" id="2.160.20.120">
    <property type="match status" value="1"/>
</dbReference>
<sequence length="224" mass="24104">MKTFLLLAAIATFQFATAQKTYELDSFNKIAISGDADMELQLVKSSENKLVISGADNEDLSDDFRVSSAGGYLAISNDYDDLEMIVYYTDDINEMTVSGDVEITCEDTIKSRNFMLSANSDVVVQLKVDTNNFTLVAASDAEITLSGSARNFNAAVASDAELNGNELKTKNNCSIAIASDGEASIYCKGNVDATVASDGELTIYGNPRNVNESKSSDAEITIMR</sequence>
<keyword evidence="4" id="KW-1185">Reference proteome</keyword>
<proteinExistence type="predicted"/>
<dbReference type="Proteomes" id="UP000825381">
    <property type="component" value="Chromosome"/>
</dbReference>
<protein>
    <submittedName>
        <fullName evidence="3">DUF2807 domain-containing protein</fullName>
    </submittedName>
</protein>
<name>A0ABX8VEG8_9FLAO</name>
<feature type="domain" description="Putative auto-transporter adhesin head GIN" evidence="2">
    <location>
        <begin position="27"/>
        <end position="207"/>
    </location>
</feature>
<accession>A0ABX8VEG8</accession>
<feature type="signal peptide" evidence="1">
    <location>
        <begin position="1"/>
        <end position="18"/>
    </location>
</feature>
<evidence type="ECO:0000313" key="4">
    <source>
        <dbReference type="Proteomes" id="UP000825381"/>
    </source>
</evidence>
<evidence type="ECO:0000313" key="3">
    <source>
        <dbReference type="EMBL" id="QYJ69039.1"/>
    </source>
</evidence>
<feature type="chain" id="PRO_5045069535" evidence="1">
    <location>
        <begin position="19"/>
        <end position="224"/>
    </location>
</feature>
<gene>
    <name evidence="3" type="ORF">K1I41_03895</name>
</gene>
<keyword evidence="1" id="KW-0732">Signal</keyword>
<organism evidence="3 4">
    <name type="scientific">Flavobacterium litorale</name>
    <dbReference type="NCBI Taxonomy" id="2856519"/>
    <lineage>
        <taxon>Bacteria</taxon>
        <taxon>Pseudomonadati</taxon>
        <taxon>Bacteroidota</taxon>
        <taxon>Flavobacteriia</taxon>
        <taxon>Flavobacteriales</taxon>
        <taxon>Flavobacteriaceae</taxon>
        <taxon>Flavobacterium</taxon>
    </lineage>
</organism>
<dbReference type="Pfam" id="PF10988">
    <property type="entry name" value="DUF2807"/>
    <property type="match status" value="1"/>
</dbReference>
<dbReference type="RefSeq" id="WP_220641375.1">
    <property type="nucleotide sequence ID" value="NZ_CP080429.1"/>
</dbReference>
<reference evidence="3 4" key="1">
    <citation type="submission" date="2021-07" db="EMBL/GenBank/DDBJ databases">
        <title>Flavobacterium WSW3-B6 sp.nov, isolated from seaweed.</title>
        <authorList>
            <person name="Muhammad N."/>
            <person name="Ho H."/>
            <person name="Lee Y.-J."/>
            <person name="Nguyen T."/>
            <person name="Ho J."/>
            <person name="Kim S.-G."/>
        </authorList>
    </citation>
    <scope>NUCLEOTIDE SEQUENCE [LARGE SCALE GENOMIC DNA]</scope>
    <source>
        <strain evidence="3 4">WSW3-B6</strain>
    </source>
</reference>